<reference evidence="5" key="1">
    <citation type="submission" date="2022-05" db="EMBL/GenBank/DDBJ databases">
        <title>Sphingomonas sp. strain MG17 Genome sequencing and assembly.</title>
        <authorList>
            <person name="Kim I."/>
        </authorList>
    </citation>
    <scope>NUCLEOTIDE SEQUENCE</scope>
    <source>
        <strain evidence="5">MG17</strain>
    </source>
</reference>
<dbReference type="PANTHER" id="PTHR30146:SF138">
    <property type="entry name" value="TRANSCRIPTIONAL REGULATORY PROTEIN"/>
    <property type="match status" value="1"/>
</dbReference>
<dbReference type="SMART" id="SM00354">
    <property type="entry name" value="HTH_LACI"/>
    <property type="match status" value="1"/>
</dbReference>
<evidence type="ECO:0000256" key="1">
    <source>
        <dbReference type="ARBA" id="ARBA00023015"/>
    </source>
</evidence>
<accession>A0A9X2HRF4</accession>
<dbReference type="Gene3D" id="3.40.50.2300">
    <property type="match status" value="2"/>
</dbReference>
<feature type="domain" description="HTH lacI-type" evidence="4">
    <location>
        <begin position="19"/>
        <end position="73"/>
    </location>
</feature>
<dbReference type="EMBL" id="JAMLDX010000009">
    <property type="protein sequence ID" value="MCP3731225.1"/>
    <property type="molecule type" value="Genomic_DNA"/>
</dbReference>
<evidence type="ECO:0000256" key="3">
    <source>
        <dbReference type="ARBA" id="ARBA00023163"/>
    </source>
</evidence>
<dbReference type="CDD" id="cd06267">
    <property type="entry name" value="PBP1_LacI_sugar_binding-like"/>
    <property type="match status" value="1"/>
</dbReference>
<dbReference type="PANTHER" id="PTHR30146">
    <property type="entry name" value="LACI-RELATED TRANSCRIPTIONAL REPRESSOR"/>
    <property type="match status" value="1"/>
</dbReference>
<keyword evidence="2" id="KW-0238">DNA-binding</keyword>
<keyword evidence="1" id="KW-0805">Transcription regulation</keyword>
<dbReference type="Gene3D" id="1.10.260.40">
    <property type="entry name" value="lambda repressor-like DNA-binding domains"/>
    <property type="match status" value="1"/>
</dbReference>
<dbReference type="AlphaFoldDB" id="A0A9X2HRF4"/>
<dbReference type="PROSITE" id="PS50932">
    <property type="entry name" value="HTH_LACI_2"/>
    <property type="match status" value="1"/>
</dbReference>
<protein>
    <submittedName>
        <fullName evidence="5">LacI family transcriptional regulator</fullName>
    </submittedName>
</protein>
<dbReference type="SUPFAM" id="SSF47413">
    <property type="entry name" value="lambda repressor-like DNA-binding domains"/>
    <property type="match status" value="1"/>
</dbReference>
<keyword evidence="6" id="KW-1185">Reference proteome</keyword>
<evidence type="ECO:0000259" key="4">
    <source>
        <dbReference type="PROSITE" id="PS50932"/>
    </source>
</evidence>
<comment type="caution">
    <text evidence="5">The sequence shown here is derived from an EMBL/GenBank/DDBJ whole genome shotgun (WGS) entry which is preliminary data.</text>
</comment>
<dbReference type="Pfam" id="PF13377">
    <property type="entry name" value="Peripla_BP_3"/>
    <property type="match status" value="1"/>
</dbReference>
<gene>
    <name evidence="5" type="ORF">M9978_12385</name>
</gene>
<dbReference type="RefSeq" id="WP_254293622.1">
    <property type="nucleotide sequence ID" value="NZ_JAMLDX010000009.1"/>
</dbReference>
<proteinExistence type="predicted"/>
<name>A0A9X2HRF4_9SPHN</name>
<dbReference type="GO" id="GO:0000976">
    <property type="term" value="F:transcription cis-regulatory region binding"/>
    <property type="evidence" value="ECO:0007669"/>
    <property type="project" value="TreeGrafter"/>
</dbReference>
<dbReference type="InterPro" id="IPR000843">
    <property type="entry name" value="HTH_LacI"/>
</dbReference>
<dbReference type="Proteomes" id="UP001139451">
    <property type="component" value="Unassembled WGS sequence"/>
</dbReference>
<dbReference type="GO" id="GO:0003700">
    <property type="term" value="F:DNA-binding transcription factor activity"/>
    <property type="evidence" value="ECO:0007669"/>
    <property type="project" value="TreeGrafter"/>
</dbReference>
<keyword evidence="3" id="KW-0804">Transcription</keyword>
<sequence length="356" mass="38588">MARRIESTATTVRPRKRPVTIKDVAAHLGVSFSAVSRALNDRHHTSEDMKARVRDAAKALGYVPHTAARMMHRAHSQTIGLVLPDLSNYIFAETASVMAEQCYQAGYQLVLGVSQRDPQIELEQVESMRAMRVAGVIISPCGQSLPETHRLLASMPSVQLARRNAELKIPTIATDDRTGSRNAMRHLLQLGHSRVALVSGDQTMTDKERLEGALDALSQAGVEQPSGLVLQGPLTAEFGREATSRVVQMEHRPTAVLCTNSVLTIGVVDAVQRAGLSVPGEMSLIGYGDPEWFRLWGPGLTTVQLPITELAQACAMHLLRQVGEGGEHEAARRPFEMMLDTSLLLRGSTGPAPGNS</sequence>
<dbReference type="CDD" id="cd01392">
    <property type="entry name" value="HTH_LacI"/>
    <property type="match status" value="1"/>
</dbReference>
<dbReference type="SUPFAM" id="SSF53822">
    <property type="entry name" value="Periplasmic binding protein-like I"/>
    <property type="match status" value="1"/>
</dbReference>
<organism evidence="5 6">
    <name type="scientific">Sphingomonas tagetis</name>
    <dbReference type="NCBI Taxonomy" id="2949092"/>
    <lineage>
        <taxon>Bacteria</taxon>
        <taxon>Pseudomonadati</taxon>
        <taxon>Pseudomonadota</taxon>
        <taxon>Alphaproteobacteria</taxon>
        <taxon>Sphingomonadales</taxon>
        <taxon>Sphingomonadaceae</taxon>
        <taxon>Sphingomonas</taxon>
    </lineage>
</organism>
<dbReference type="Pfam" id="PF00356">
    <property type="entry name" value="LacI"/>
    <property type="match status" value="1"/>
</dbReference>
<dbReference type="InterPro" id="IPR046335">
    <property type="entry name" value="LacI/GalR-like_sensor"/>
</dbReference>
<evidence type="ECO:0000313" key="6">
    <source>
        <dbReference type="Proteomes" id="UP001139451"/>
    </source>
</evidence>
<dbReference type="InterPro" id="IPR028082">
    <property type="entry name" value="Peripla_BP_I"/>
</dbReference>
<evidence type="ECO:0000256" key="2">
    <source>
        <dbReference type="ARBA" id="ARBA00023125"/>
    </source>
</evidence>
<dbReference type="InterPro" id="IPR010982">
    <property type="entry name" value="Lambda_DNA-bd_dom_sf"/>
</dbReference>
<evidence type="ECO:0000313" key="5">
    <source>
        <dbReference type="EMBL" id="MCP3731225.1"/>
    </source>
</evidence>